<evidence type="ECO:0000313" key="2">
    <source>
        <dbReference type="Proteomes" id="UP000299102"/>
    </source>
</evidence>
<name>A0A4C1W2B4_EUMVA</name>
<accession>A0A4C1W2B4</accession>
<proteinExistence type="predicted"/>
<protein>
    <submittedName>
        <fullName evidence="1">Uncharacterized protein</fullName>
    </submittedName>
</protein>
<sequence>MYNTNNVYLFKIIAQYLETQVSTYRSLFTTRPTVVGSCNNGRIVSRTYPSRNASDMVWIRNCNVWRVQLRRRVASRPRRVRRRLRRRRAFILKYWPACQLSLLQSHAIASSELEI</sequence>
<comment type="caution">
    <text evidence="1">The sequence shown here is derived from an EMBL/GenBank/DDBJ whole genome shotgun (WGS) entry which is preliminary data.</text>
</comment>
<organism evidence="1 2">
    <name type="scientific">Eumeta variegata</name>
    <name type="common">Bagworm moth</name>
    <name type="synonym">Eumeta japonica</name>
    <dbReference type="NCBI Taxonomy" id="151549"/>
    <lineage>
        <taxon>Eukaryota</taxon>
        <taxon>Metazoa</taxon>
        <taxon>Ecdysozoa</taxon>
        <taxon>Arthropoda</taxon>
        <taxon>Hexapoda</taxon>
        <taxon>Insecta</taxon>
        <taxon>Pterygota</taxon>
        <taxon>Neoptera</taxon>
        <taxon>Endopterygota</taxon>
        <taxon>Lepidoptera</taxon>
        <taxon>Glossata</taxon>
        <taxon>Ditrysia</taxon>
        <taxon>Tineoidea</taxon>
        <taxon>Psychidae</taxon>
        <taxon>Oiketicinae</taxon>
        <taxon>Eumeta</taxon>
    </lineage>
</organism>
<dbReference type="AlphaFoldDB" id="A0A4C1W2B4"/>
<dbReference type="EMBL" id="BGZK01000462">
    <property type="protein sequence ID" value="GBP44990.1"/>
    <property type="molecule type" value="Genomic_DNA"/>
</dbReference>
<dbReference type="Proteomes" id="UP000299102">
    <property type="component" value="Unassembled WGS sequence"/>
</dbReference>
<evidence type="ECO:0000313" key="1">
    <source>
        <dbReference type="EMBL" id="GBP44990.1"/>
    </source>
</evidence>
<reference evidence="1 2" key="1">
    <citation type="journal article" date="2019" name="Commun. Biol.">
        <title>The bagworm genome reveals a unique fibroin gene that provides high tensile strength.</title>
        <authorList>
            <person name="Kono N."/>
            <person name="Nakamura H."/>
            <person name="Ohtoshi R."/>
            <person name="Tomita M."/>
            <person name="Numata K."/>
            <person name="Arakawa K."/>
        </authorList>
    </citation>
    <scope>NUCLEOTIDE SEQUENCE [LARGE SCALE GENOMIC DNA]</scope>
</reference>
<gene>
    <name evidence="1" type="ORF">EVAR_33418_1</name>
</gene>
<keyword evidence="2" id="KW-1185">Reference proteome</keyword>